<keyword evidence="1" id="KW-0732">Signal</keyword>
<protein>
    <submittedName>
        <fullName evidence="2">Uncharacterized protein</fullName>
    </submittedName>
</protein>
<dbReference type="InParanoid" id="A0A1E7EL51"/>
<dbReference type="KEGG" id="fcy:FRACYDRAFT_254193"/>
<feature type="chain" id="PRO_5009191966" evidence="1">
    <location>
        <begin position="27"/>
        <end position="100"/>
    </location>
</feature>
<organism evidence="2 3">
    <name type="scientific">Fragilariopsis cylindrus CCMP1102</name>
    <dbReference type="NCBI Taxonomy" id="635003"/>
    <lineage>
        <taxon>Eukaryota</taxon>
        <taxon>Sar</taxon>
        <taxon>Stramenopiles</taxon>
        <taxon>Ochrophyta</taxon>
        <taxon>Bacillariophyta</taxon>
        <taxon>Bacillariophyceae</taxon>
        <taxon>Bacillariophycidae</taxon>
        <taxon>Bacillariales</taxon>
        <taxon>Bacillariaceae</taxon>
        <taxon>Fragilariopsis</taxon>
    </lineage>
</organism>
<sequence length="100" mass="11021">MKFATITTTLCTILLASVTTVASTNAASDGYVPPATPNPYATCCKNNNGTYIIFSEPDGEYGFCKTYNSDVWYKAASFTQEHFFYDENCNNEKAKTNQLA</sequence>
<dbReference type="Proteomes" id="UP000095751">
    <property type="component" value="Unassembled WGS sequence"/>
</dbReference>
<accession>A0A1E7EL51</accession>
<proteinExistence type="predicted"/>
<evidence type="ECO:0000313" key="3">
    <source>
        <dbReference type="Proteomes" id="UP000095751"/>
    </source>
</evidence>
<gene>
    <name evidence="2" type="ORF">FRACYDRAFT_254193</name>
</gene>
<keyword evidence="3" id="KW-1185">Reference proteome</keyword>
<reference evidence="2 3" key="1">
    <citation type="submission" date="2016-09" db="EMBL/GenBank/DDBJ databases">
        <title>Extensive genetic diversity and differential bi-allelic expression allows diatom success in the polar Southern Ocean.</title>
        <authorList>
            <consortium name="DOE Joint Genome Institute"/>
            <person name="Mock T."/>
            <person name="Otillar R.P."/>
            <person name="Strauss J."/>
            <person name="Dupont C."/>
            <person name="Frickenhaus S."/>
            <person name="Maumus F."/>
            <person name="Mcmullan M."/>
            <person name="Sanges R."/>
            <person name="Schmutz J."/>
            <person name="Toseland A."/>
            <person name="Valas R."/>
            <person name="Veluchamy A."/>
            <person name="Ward B.J."/>
            <person name="Allen A."/>
            <person name="Barry K."/>
            <person name="Falciatore A."/>
            <person name="Ferrante M."/>
            <person name="Fortunato A.E."/>
            <person name="Gloeckner G."/>
            <person name="Gruber A."/>
            <person name="Hipkin R."/>
            <person name="Janech M."/>
            <person name="Kroth P."/>
            <person name="Leese F."/>
            <person name="Lindquist E."/>
            <person name="Lyon B.R."/>
            <person name="Martin J."/>
            <person name="Mayer C."/>
            <person name="Parker M."/>
            <person name="Quesneville H."/>
            <person name="Raymond J."/>
            <person name="Uhlig C."/>
            <person name="Valentin K.U."/>
            <person name="Worden A.Z."/>
            <person name="Armbrust E.V."/>
            <person name="Bowler C."/>
            <person name="Green B."/>
            <person name="Moulton V."/>
            <person name="Van Oosterhout C."/>
            <person name="Grigoriev I."/>
        </authorList>
    </citation>
    <scope>NUCLEOTIDE SEQUENCE [LARGE SCALE GENOMIC DNA]</scope>
    <source>
        <strain evidence="2 3">CCMP1102</strain>
    </source>
</reference>
<dbReference type="EMBL" id="KV784405">
    <property type="protein sequence ID" value="OEU06642.1"/>
    <property type="molecule type" value="Genomic_DNA"/>
</dbReference>
<dbReference type="AlphaFoldDB" id="A0A1E7EL51"/>
<evidence type="ECO:0000256" key="1">
    <source>
        <dbReference type="SAM" id="SignalP"/>
    </source>
</evidence>
<evidence type="ECO:0000313" key="2">
    <source>
        <dbReference type="EMBL" id="OEU06642.1"/>
    </source>
</evidence>
<name>A0A1E7EL51_9STRA</name>
<feature type="signal peptide" evidence="1">
    <location>
        <begin position="1"/>
        <end position="26"/>
    </location>
</feature>